<protein>
    <submittedName>
        <fullName evidence="1">Uncharacterized protein</fullName>
    </submittedName>
</protein>
<dbReference type="Proteomes" id="UP000315010">
    <property type="component" value="Unassembled WGS sequence"/>
</dbReference>
<evidence type="ECO:0000313" key="2">
    <source>
        <dbReference type="Proteomes" id="UP000315010"/>
    </source>
</evidence>
<accession>A0A5C5YNM2</accession>
<evidence type="ECO:0000313" key="1">
    <source>
        <dbReference type="EMBL" id="TWT76449.1"/>
    </source>
</evidence>
<proteinExistence type="predicted"/>
<keyword evidence="2" id="KW-1185">Reference proteome</keyword>
<dbReference type="RefSeq" id="WP_419195248.1">
    <property type="nucleotide sequence ID" value="NZ_SJPJ01000002.1"/>
</dbReference>
<gene>
    <name evidence="1" type="ORF">CA13_69430</name>
</gene>
<dbReference type="EMBL" id="SJPJ01000002">
    <property type="protein sequence ID" value="TWT76449.1"/>
    <property type="molecule type" value="Genomic_DNA"/>
</dbReference>
<comment type="caution">
    <text evidence="1">The sequence shown here is derived from an EMBL/GenBank/DDBJ whole genome shotgun (WGS) entry which is preliminary data.</text>
</comment>
<organism evidence="1 2">
    <name type="scientific">Novipirellula herctigrandis</name>
    <dbReference type="NCBI Taxonomy" id="2527986"/>
    <lineage>
        <taxon>Bacteria</taxon>
        <taxon>Pseudomonadati</taxon>
        <taxon>Planctomycetota</taxon>
        <taxon>Planctomycetia</taxon>
        <taxon>Pirellulales</taxon>
        <taxon>Pirellulaceae</taxon>
        <taxon>Novipirellula</taxon>
    </lineage>
</organism>
<name>A0A5C5YNM2_9BACT</name>
<dbReference type="AlphaFoldDB" id="A0A5C5YNM2"/>
<sequence length="88" mass="9994">MTSGVAQLAFFFFAHGLLALGHVTSPLITRFFHPGKVFAGELFFWVKLVRMYETYASGPKADRASKGYFSLLHVMQVQQIFWCTLINC</sequence>
<reference evidence="1 2" key="1">
    <citation type="submission" date="2019-02" db="EMBL/GenBank/DDBJ databases">
        <title>Deep-cultivation of Planctomycetes and their phenomic and genomic characterization uncovers novel biology.</title>
        <authorList>
            <person name="Wiegand S."/>
            <person name="Jogler M."/>
            <person name="Boedeker C."/>
            <person name="Pinto D."/>
            <person name="Vollmers J."/>
            <person name="Rivas-Marin E."/>
            <person name="Kohn T."/>
            <person name="Peeters S.H."/>
            <person name="Heuer A."/>
            <person name="Rast P."/>
            <person name="Oberbeckmann S."/>
            <person name="Bunk B."/>
            <person name="Jeske O."/>
            <person name="Meyerdierks A."/>
            <person name="Storesund J.E."/>
            <person name="Kallscheuer N."/>
            <person name="Luecker S."/>
            <person name="Lage O.M."/>
            <person name="Pohl T."/>
            <person name="Merkel B.J."/>
            <person name="Hornburger P."/>
            <person name="Mueller R.-W."/>
            <person name="Bruemmer F."/>
            <person name="Labrenz M."/>
            <person name="Spormann A.M."/>
            <person name="Op Den Camp H."/>
            <person name="Overmann J."/>
            <person name="Amann R."/>
            <person name="Jetten M.S.M."/>
            <person name="Mascher T."/>
            <person name="Medema M.H."/>
            <person name="Devos D.P."/>
            <person name="Kaster A.-K."/>
            <person name="Ovreas L."/>
            <person name="Rohde M."/>
            <person name="Galperin M.Y."/>
            <person name="Jogler C."/>
        </authorList>
    </citation>
    <scope>NUCLEOTIDE SEQUENCE [LARGE SCALE GENOMIC DNA]</scope>
    <source>
        <strain evidence="1 2">CA13</strain>
    </source>
</reference>